<gene>
    <name evidence="8" type="ordered locus">Caci_7223</name>
</gene>
<dbReference type="CAZy" id="CBM35">
    <property type="family name" value="Carbohydrate-Binding Module Family 35"/>
</dbReference>
<dbReference type="eggNOG" id="COG3345">
    <property type="taxonomic scope" value="Bacteria"/>
</dbReference>
<keyword evidence="2 6" id="KW-0732">Signal</keyword>
<dbReference type="EMBL" id="CP001700">
    <property type="protein sequence ID" value="ACU76052.1"/>
    <property type="molecule type" value="Genomic_DNA"/>
</dbReference>
<dbReference type="GO" id="GO:0005975">
    <property type="term" value="P:carbohydrate metabolic process"/>
    <property type="evidence" value="ECO:0007669"/>
    <property type="project" value="InterPro"/>
</dbReference>
<dbReference type="CDD" id="cd04081">
    <property type="entry name" value="CBM35_galactosidase-like"/>
    <property type="match status" value="1"/>
</dbReference>
<keyword evidence="5" id="KW-1015">Disulfide bond</keyword>
<dbReference type="InParanoid" id="C7Q739"/>
<proteinExistence type="inferred from homology"/>
<dbReference type="PANTHER" id="PTHR11452">
    <property type="entry name" value="ALPHA-GALACTOSIDASE/ALPHA-N-ACETYLGALACTOSAMINIDASE"/>
    <property type="match status" value="1"/>
</dbReference>
<keyword evidence="4 5" id="KW-0326">Glycosidase</keyword>
<feature type="chain" id="PRO_5002980659" description="Alpha-galactosidase" evidence="6">
    <location>
        <begin position="38"/>
        <end position="583"/>
    </location>
</feature>
<dbReference type="SUPFAM" id="SSF49785">
    <property type="entry name" value="Galactose-binding domain-like"/>
    <property type="match status" value="1"/>
</dbReference>
<dbReference type="HOGENOM" id="CLU_013093_5_0_11"/>
<dbReference type="GO" id="GO:0030246">
    <property type="term" value="F:carbohydrate binding"/>
    <property type="evidence" value="ECO:0007669"/>
    <property type="project" value="InterPro"/>
</dbReference>
<dbReference type="PROSITE" id="PS51175">
    <property type="entry name" value="CBM6"/>
    <property type="match status" value="1"/>
</dbReference>
<dbReference type="CDD" id="cd14792">
    <property type="entry name" value="GH27"/>
    <property type="match status" value="1"/>
</dbReference>
<evidence type="ECO:0000256" key="6">
    <source>
        <dbReference type="SAM" id="SignalP"/>
    </source>
</evidence>
<dbReference type="InterPro" id="IPR008979">
    <property type="entry name" value="Galactose-bd-like_sf"/>
</dbReference>
<evidence type="ECO:0000256" key="1">
    <source>
        <dbReference type="ARBA" id="ARBA00009743"/>
    </source>
</evidence>
<dbReference type="InterPro" id="IPR005084">
    <property type="entry name" value="CBM6"/>
</dbReference>
<dbReference type="PRINTS" id="PR00740">
    <property type="entry name" value="GLHYDRLASE27"/>
</dbReference>
<dbReference type="CAZy" id="GH27">
    <property type="family name" value="Glycoside Hydrolase Family 27"/>
</dbReference>
<keyword evidence="9" id="KW-1185">Reference proteome</keyword>
<dbReference type="AlphaFoldDB" id="C7Q739"/>
<dbReference type="SUPFAM" id="SSF51445">
    <property type="entry name" value="(Trans)glycosidases"/>
    <property type="match status" value="1"/>
</dbReference>
<dbReference type="Pfam" id="PF16499">
    <property type="entry name" value="Melibiase_2"/>
    <property type="match status" value="2"/>
</dbReference>
<dbReference type="PANTHER" id="PTHR11452:SF42">
    <property type="entry name" value="ALPHA-GALACTOSIDASE"/>
    <property type="match status" value="1"/>
</dbReference>
<dbReference type="InterPro" id="IPR041233">
    <property type="entry name" value="Melibiase_C"/>
</dbReference>
<organism evidence="8 9">
    <name type="scientific">Catenulispora acidiphila (strain DSM 44928 / JCM 14897 / NBRC 102108 / NRRL B-24433 / ID139908)</name>
    <dbReference type="NCBI Taxonomy" id="479433"/>
    <lineage>
        <taxon>Bacteria</taxon>
        <taxon>Bacillati</taxon>
        <taxon>Actinomycetota</taxon>
        <taxon>Actinomycetes</taxon>
        <taxon>Catenulisporales</taxon>
        <taxon>Catenulisporaceae</taxon>
        <taxon>Catenulispora</taxon>
    </lineage>
</organism>
<dbReference type="RefSeq" id="WP_015795780.1">
    <property type="nucleotide sequence ID" value="NC_013131.1"/>
</dbReference>
<comment type="catalytic activity">
    <reaction evidence="5">
        <text>Hydrolysis of terminal, non-reducing alpha-D-galactose residues in alpha-D-galactosides, including galactose oligosaccharides, galactomannans and galactolipids.</text>
        <dbReference type="EC" id="3.2.1.22"/>
    </reaction>
</comment>
<evidence type="ECO:0000256" key="3">
    <source>
        <dbReference type="ARBA" id="ARBA00022801"/>
    </source>
</evidence>
<evidence type="ECO:0000259" key="7">
    <source>
        <dbReference type="PROSITE" id="PS51175"/>
    </source>
</evidence>
<evidence type="ECO:0000256" key="4">
    <source>
        <dbReference type="ARBA" id="ARBA00023295"/>
    </source>
</evidence>
<keyword evidence="3 5" id="KW-0378">Hydrolase</keyword>
<dbReference type="Pfam" id="PF17801">
    <property type="entry name" value="Melibiase_C"/>
    <property type="match status" value="1"/>
</dbReference>
<evidence type="ECO:0000256" key="2">
    <source>
        <dbReference type="ARBA" id="ARBA00022729"/>
    </source>
</evidence>
<evidence type="ECO:0000313" key="9">
    <source>
        <dbReference type="Proteomes" id="UP000000851"/>
    </source>
</evidence>
<dbReference type="Gene3D" id="3.20.20.70">
    <property type="entry name" value="Aldolase class I"/>
    <property type="match status" value="1"/>
</dbReference>
<accession>C7Q739</accession>
<dbReference type="Proteomes" id="UP000000851">
    <property type="component" value="Chromosome"/>
</dbReference>
<dbReference type="InterPro" id="IPR013780">
    <property type="entry name" value="Glyco_hydro_b"/>
</dbReference>
<dbReference type="Gene3D" id="2.60.40.1180">
    <property type="entry name" value="Golgi alpha-mannosidase II"/>
    <property type="match status" value="1"/>
</dbReference>
<sequence precursor="true">MRRRPPGIRTRTWTAAVGLALAAALLPPIGATAPAHAEDNGVGLTPALGWSSWSSVRTHPTAAKIDAQADAMKSSGLAAAGFQYVNVDDFWYQCPGSQGPNVDANGRWVTDATKFPASGSTNGIQAAANHVHADGLKFGLYVTPGVSQQAVSQNSAILGTSYHVKDIATTTAEKNYNCKGMVGIDYSKPGAQAFINSWADEFASWGVDYVKIDGVGTSDVPDLQAWSKALVQTGRPIHLELSNNLAIGSASTWQQYSNGWRTGGDIECYSKCTTAGTLTDWSHVQSRFGQVASWQPYGGPGAFNDYDSLEVGNGSATGLTDAEQQSQMSLWALAASPLILGTDLTNLNSTELGYLKNGRVLAVDQDAIDASRIVNNGNQQVYIKKEKDGSVIIGLFNYSGTGSTTVSVPLSAAGISGSATATDLWSGASVGTISGTYSVTLGAGAVKLIKVAPSGSGGSTTIEAEAAGNTIAGAAKIATCAACSGGHKVGYIGKGAANAVTINGITESAAGTHTLTISYLVSGTRSFSISVNGGPDIVEQLTGTSFATPATTSVAVQLAAGTNTIKFDNDTAYAPDLDAITVS</sequence>
<feature type="domain" description="CBM6" evidence="7">
    <location>
        <begin position="460"/>
        <end position="583"/>
    </location>
</feature>
<dbReference type="Gene3D" id="2.60.120.260">
    <property type="entry name" value="Galactose-binding domain-like"/>
    <property type="match status" value="1"/>
</dbReference>
<dbReference type="InterPro" id="IPR017853">
    <property type="entry name" value="GH"/>
</dbReference>
<dbReference type="SUPFAM" id="SSF51011">
    <property type="entry name" value="Glycosyl hydrolase domain"/>
    <property type="match status" value="1"/>
</dbReference>
<feature type="signal peptide" evidence="6">
    <location>
        <begin position="1"/>
        <end position="37"/>
    </location>
</feature>
<protein>
    <recommendedName>
        <fullName evidence="5">Alpha-galactosidase</fullName>
        <ecNumber evidence="5">3.2.1.22</ecNumber>
    </recommendedName>
    <alternativeName>
        <fullName evidence="5">Melibiase</fullName>
    </alternativeName>
</protein>
<reference evidence="8 9" key="1">
    <citation type="journal article" date="2009" name="Stand. Genomic Sci.">
        <title>Complete genome sequence of Catenulispora acidiphila type strain (ID 139908).</title>
        <authorList>
            <person name="Copeland A."/>
            <person name="Lapidus A."/>
            <person name="Glavina Del Rio T."/>
            <person name="Nolan M."/>
            <person name="Lucas S."/>
            <person name="Chen F."/>
            <person name="Tice H."/>
            <person name="Cheng J.F."/>
            <person name="Bruce D."/>
            <person name="Goodwin L."/>
            <person name="Pitluck S."/>
            <person name="Mikhailova N."/>
            <person name="Pati A."/>
            <person name="Ivanova N."/>
            <person name="Mavromatis K."/>
            <person name="Chen A."/>
            <person name="Palaniappan K."/>
            <person name="Chain P."/>
            <person name="Land M."/>
            <person name="Hauser L."/>
            <person name="Chang Y.J."/>
            <person name="Jeffries C.D."/>
            <person name="Chertkov O."/>
            <person name="Brettin T."/>
            <person name="Detter J.C."/>
            <person name="Han C."/>
            <person name="Ali Z."/>
            <person name="Tindall B.J."/>
            <person name="Goker M."/>
            <person name="Bristow J."/>
            <person name="Eisen J.A."/>
            <person name="Markowitz V."/>
            <person name="Hugenholtz P."/>
            <person name="Kyrpides N.C."/>
            <person name="Klenk H.P."/>
        </authorList>
    </citation>
    <scope>NUCLEOTIDE SEQUENCE [LARGE SCALE GENOMIC DNA]</scope>
    <source>
        <strain evidence="9">DSM 44928 / JCM 14897 / NBRC 102108 / NRRL B-24433 / ID139908</strain>
    </source>
</reference>
<dbReference type="GO" id="GO:0004557">
    <property type="term" value="F:alpha-galactosidase activity"/>
    <property type="evidence" value="ECO:0007669"/>
    <property type="project" value="UniProtKB-EC"/>
</dbReference>
<dbReference type="KEGG" id="cai:Caci_7223"/>
<comment type="similarity">
    <text evidence="1 5">Belongs to the glycosyl hydrolase 27 family.</text>
</comment>
<dbReference type="InterPro" id="IPR013785">
    <property type="entry name" value="Aldolase_TIM"/>
</dbReference>
<dbReference type="STRING" id="479433.Caci_7223"/>
<evidence type="ECO:0000313" key="8">
    <source>
        <dbReference type="EMBL" id="ACU76052.1"/>
    </source>
</evidence>
<name>C7Q739_CATAD</name>
<dbReference type="EC" id="3.2.1.22" evidence="5"/>
<dbReference type="InterPro" id="IPR002241">
    <property type="entry name" value="Glyco_hydro_27"/>
</dbReference>
<evidence type="ECO:0000256" key="5">
    <source>
        <dbReference type="RuleBase" id="RU361168"/>
    </source>
</evidence>